<protein>
    <submittedName>
        <fullName evidence="1">Uncharacterized protein</fullName>
    </submittedName>
</protein>
<reference evidence="1 2" key="1">
    <citation type="submission" date="2020-07" db="EMBL/GenBank/DDBJ databases">
        <title>Genomic Encyclopedia of Type Strains, Phase IV (KMG-V): Genome sequencing to study the core and pangenomes of soil and plant-associated prokaryotes.</title>
        <authorList>
            <person name="Whitman W."/>
        </authorList>
    </citation>
    <scope>NUCLEOTIDE SEQUENCE [LARGE SCALE GENOMIC DNA]</scope>
    <source>
        <strain evidence="1 2">AN3</strain>
    </source>
</reference>
<evidence type="ECO:0000313" key="2">
    <source>
        <dbReference type="Proteomes" id="UP000549052"/>
    </source>
</evidence>
<organism evidence="1 2">
    <name type="scientific">Phyllobacterium myrsinacearum</name>
    <dbReference type="NCBI Taxonomy" id="28101"/>
    <lineage>
        <taxon>Bacteria</taxon>
        <taxon>Pseudomonadati</taxon>
        <taxon>Pseudomonadota</taxon>
        <taxon>Alphaproteobacteria</taxon>
        <taxon>Hyphomicrobiales</taxon>
        <taxon>Phyllobacteriaceae</taxon>
        <taxon>Phyllobacterium</taxon>
    </lineage>
</organism>
<evidence type="ECO:0000313" key="1">
    <source>
        <dbReference type="EMBL" id="MBA8876329.1"/>
    </source>
</evidence>
<gene>
    <name evidence="1" type="ORF">FHW16_000011</name>
</gene>
<dbReference type="EMBL" id="JACGXN010000001">
    <property type="protein sequence ID" value="MBA8876329.1"/>
    <property type="molecule type" value="Genomic_DNA"/>
</dbReference>
<dbReference type="AlphaFoldDB" id="A0A839EC98"/>
<name>A0A839EC98_9HYPH</name>
<proteinExistence type="predicted"/>
<accession>A0A839EC98</accession>
<sequence>MVRNLDHRLECKDCGTIYLTIPENVDDKTQIHCSTCGLLLGTWGDLETDFAEQGGQNGVFKMDDGQITPIAEGRKLSS</sequence>
<comment type="caution">
    <text evidence="1">The sequence shown here is derived from an EMBL/GenBank/DDBJ whole genome shotgun (WGS) entry which is preliminary data.</text>
</comment>
<dbReference type="Proteomes" id="UP000549052">
    <property type="component" value="Unassembled WGS sequence"/>
</dbReference>
<dbReference type="RefSeq" id="WP_246711588.1">
    <property type="nucleotide sequence ID" value="NZ_JACGXN010000001.1"/>
</dbReference>
<keyword evidence="2" id="KW-1185">Reference proteome</keyword>